<evidence type="ECO:0000256" key="1">
    <source>
        <dbReference type="ARBA" id="ARBA00004370"/>
    </source>
</evidence>
<protein>
    <submittedName>
        <fullName evidence="4">CubicO group peptidase (Beta-lactamase class C family)</fullName>
    </submittedName>
</protein>
<dbReference type="EMBL" id="SMAD01000003">
    <property type="protein sequence ID" value="TCS88457.1"/>
    <property type="molecule type" value="Genomic_DNA"/>
</dbReference>
<dbReference type="Proteomes" id="UP000295807">
    <property type="component" value="Unassembled WGS sequence"/>
</dbReference>
<dbReference type="GO" id="GO:0016020">
    <property type="term" value="C:membrane"/>
    <property type="evidence" value="ECO:0007669"/>
    <property type="project" value="UniProtKB-SubCell"/>
</dbReference>
<name>A0A4R3KTV0_9SPHI</name>
<keyword evidence="2" id="KW-0472">Membrane</keyword>
<dbReference type="AlphaFoldDB" id="A0A4R3KTV0"/>
<dbReference type="Pfam" id="PF00144">
    <property type="entry name" value="Beta-lactamase"/>
    <property type="match status" value="1"/>
</dbReference>
<evidence type="ECO:0000259" key="3">
    <source>
        <dbReference type="Pfam" id="PF00144"/>
    </source>
</evidence>
<dbReference type="InterPro" id="IPR001466">
    <property type="entry name" value="Beta-lactam-related"/>
</dbReference>
<evidence type="ECO:0000256" key="2">
    <source>
        <dbReference type="ARBA" id="ARBA00023136"/>
    </source>
</evidence>
<dbReference type="PANTHER" id="PTHR46825">
    <property type="entry name" value="D-ALANYL-D-ALANINE-CARBOXYPEPTIDASE/ENDOPEPTIDASE AMPH"/>
    <property type="match status" value="1"/>
</dbReference>
<comment type="caution">
    <text evidence="4">The sequence shown here is derived from an EMBL/GenBank/DDBJ whole genome shotgun (WGS) entry which is preliminary data.</text>
</comment>
<dbReference type="InterPro" id="IPR050491">
    <property type="entry name" value="AmpC-like"/>
</dbReference>
<keyword evidence="5" id="KW-1185">Reference proteome</keyword>
<dbReference type="SUPFAM" id="SSF56601">
    <property type="entry name" value="beta-lactamase/transpeptidase-like"/>
    <property type="match status" value="1"/>
</dbReference>
<dbReference type="InterPro" id="IPR012338">
    <property type="entry name" value="Beta-lactam/transpept-like"/>
</dbReference>
<dbReference type="PANTHER" id="PTHR46825:SF11">
    <property type="entry name" value="PENICILLIN-BINDING PROTEIN 4"/>
    <property type="match status" value="1"/>
</dbReference>
<evidence type="ECO:0000313" key="4">
    <source>
        <dbReference type="EMBL" id="TCS88457.1"/>
    </source>
</evidence>
<dbReference type="OrthoDB" id="9798166at2"/>
<evidence type="ECO:0000313" key="5">
    <source>
        <dbReference type="Proteomes" id="UP000295807"/>
    </source>
</evidence>
<feature type="domain" description="Beta-lactamase-related" evidence="3">
    <location>
        <begin position="37"/>
        <end position="364"/>
    </location>
</feature>
<dbReference type="Gene3D" id="3.40.710.10">
    <property type="entry name" value="DD-peptidase/beta-lactamase superfamily"/>
    <property type="match status" value="1"/>
</dbReference>
<organism evidence="4 5">
    <name type="scientific">Anseongella ginsenosidimutans</name>
    <dbReference type="NCBI Taxonomy" id="496056"/>
    <lineage>
        <taxon>Bacteria</taxon>
        <taxon>Pseudomonadati</taxon>
        <taxon>Bacteroidota</taxon>
        <taxon>Sphingobacteriia</taxon>
        <taxon>Sphingobacteriales</taxon>
        <taxon>Sphingobacteriaceae</taxon>
        <taxon>Anseongella</taxon>
    </lineage>
</organism>
<proteinExistence type="predicted"/>
<accession>A0A4R3KTV0</accession>
<dbReference type="RefSeq" id="WP_132128660.1">
    <property type="nucleotide sequence ID" value="NZ_CP042432.1"/>
</dbReference>
<gene>
    <name evidence="4" type="ORF">EDD80_103322</name>
</gene>
<sequence length="392" mass="44398">MNLKIPVIFKGLTGSLAMLFFCFSIAPGQPIKSLDSLYTTLYEEGNFNGCVLIAENGKPIYKKAFGFADIAAQRPLNCNTKFELASVAKQFTAMAIMQLHQQRKLNYTDSLTKYFPRMGYKNITIADLLHHTSGLREFVVGTKEIFDTTQINGNQEIAAALIKYTPPLLFSPGDKFSYCNTNYVLLALIIEKVSGLKFSQYMDRFIFKPLGMTGTKVYSRQSAKHKLKNYALGYIYDPVKSQLTLSDNLAGYRYQYYFDGVAGPYGISSSVEDMLKWDQALYTDVLISRHEQQQAYLPLKLNDGTTARLMEQYYGFGWLISPPENKSFFGKRYMHAGGYPGYTNMIVRYPEKNKTIIILSNTFNAINIYEICETTEAIIFGQPFTFPGTGAW</sequence>
<reference evidence="4 5" key="1">
    <citation type="submission" date="2019-03" db="EMBL/GenBank/DDBJ databases">
        <title>Genomic Encyclopedia of Type Strains, Phase IV (KMG-IV): sequencing the most valuable type-strain genomes for metagenomic binning, comparative biology and taxonomic classification.</title>
        <authorList>
            <person name="Goeker M."/>
        </authorList>
    </citation>
    <scope>NUCLEOTIDE SEQUENCE [LARGE SCALE GENOMIC DNA]</scope>
    <source>
        <strain evidence="4 5">DSM 21100</strain>
    </source>
</reference>
<comment type="subcellular location">
    <subcellularLocation>
        <location evidence="1">Membrane</location>
    </subcellularLocation>
</comment>